<organism evidence="1 2">
    <name type="scientific">Phaeosphaeria nodorum (strain SN15 / ATCC MYA-4574 / FGSC 10173)</name>
    <name type="common">Glume blotch fungus</name>
    <name type="synonym">Parastagonospora nodorum</name>
    <dbReference type="NCBI Taxonomy" id="321614"/>
    <lineage>
        <taxon>Eukaryota</taxon>
        <taxon>Fungi</taxon>
        <taxon>Dikarya</taxon>
        <taxon>Ascomycota</taxon>
        <taxon>Pezizomycotina</taxon>
        <taxon>Dothideomycetes</taxon>
        <taxon>Pleosporomycetidae</taxon>
        <taxon>Pleosporales</taxon>
        <taxon>Pleosporineae</taxon>
        <taxon>Phaeosphaeriaceae</taxon>
        <taxon>Parastagonospora</taxon>
    </lineage>
</organism>
<protein>
    <submittedName>
        <fullName evidence="1">Uncharacterized protein</fullName>
    </submittedName>
</protein>
<dbReference type="VEuPathDB" id="FungiDB:JI435_422090"/>
<evidence type="ECO:0000313" key="1">
    <source>
        <dbReference type="EMBL" id="QRD05154.1"/>
    </source>
</evidence>
<gene>
    <name evidence="1" type="ORF">JI435_422090</name>
</gene>
<keyword evidence="2" id="KW-1185">Reference proteome</keyword>
<name>A0A7U2FIR1_PHANO</name>
<sequence length="53" mass="5905">MFVTKSACMHSVEFSLISHRCFHHFCMIPPIAWLLFFPGHALPVVDVVPGHGG</sequence>
<dbReference type="EMBL" id="CP069040">
    <property type="protein sequence ID" value="QRD05154.1"/>
    <property type="molecule type" value="Genomic_DNA"/>
</dbReference>
<evidence type="ECO:0000313" key="2">
    <source>
        <dbReference type="Proteomes" id="UP000663193"/>
    </source>
</evidence>
<dbReference type="Proteomes" id="UP000663193">
    <property type="component" value="Chromosome 18"/>
</dbReference>
<reference evidence="2" key="1">
    <citation type="journal article" date="2021" name="BMC Genomics">
        <title>Chromosome-level genome assembly and manually-curated proteome of model necrotroph Parastagonospora nodorum Sn15 reveals a genome-wide trove of candidate effector homologs, and redundancy of virulence-related functions within an accessory chromosome.</title>
        <authorList>
            <person name="Bertazzoni S."/>
            <person name="Jones D.A.B."/>
            <person name="Phan H.T."/>
            <person name="Tan K.-C."/>
            <person name="Hane J.K."/>
        </authorList>
    </citation>
    <scope>NUCLEOTIDE SEQUENCE [LARGE SCALE GENOMIC DNA]</scope>
    <source>
        <strain evidence="2">SN15 / ATCC MYA-4574 / FGSC 10173)</strain>
    </source>
</reference>
<proteinExistence type="predicted"/>
<dbReference type="AlphaFoldDB" id="A0A7U2FIR1"/>
<accession>A0A7U2FIR1</accession>